<dbReference type="SUPFAM" id="SSF55008">
    <property type="entry name" value="HMA, heavy metal-associated domain"/>
    <property type="match status" value="1"/>
</dbReference>
<dbReference type="PRINTS" id="PR00944">
    <property type="entry name" value="CUEXPORT"/>
</dbReference>
<dbReference type="NCBIfam" id="TIGR00003">
    <property type="entry name" value="copper ion binding protein"/>
    <property type="match status" value="1"/>
</dbReference>
<dbReference type="CDD" id="cd00371">
    <property type="entry name" value="HMA"/>
    <property type="match status" value="1"/>
</dbReference>
<evidence type="ECO:0000313" key="9">
    <source>
        <dbReference type="Proteomes" id="UP001596002"/>
    </source>
</evidence>
<evidence type="ECO:0000259" key="7">
    <source>
        <dbReference type="PROSITE" id="PS50846"/>
    </source>
</evidence>
<keyword evidence="6" id="KW-0143">Chaperone</keyword>
<dbReference type="InterPro" id="IPR000428">
    <property type="entry name" value="Cu-bd"/>
</dbReference>
<evidence type="ECO:0000256" key="3">
    <source>
        <dbReference type="ARBA" id="ARBA00022490"/>
    </source>
</evidence>
<dbReference type="PANTHER" id="PTHR46594:SF4">
    <property type="entry name" value="P-TYPE CATION-TRANSPORTING ATPASE"/>
    <property type="match status" value="1"/>
</dbReference>
<dbReference type="EMBL" id="JBHSHC010000109">
    <property type="protein sequence ID" value="MFC4768613.1"/>
    <property type="molecule type" value="Genomic_DNA"/>
</dbReference>
<keyword evidence="5" id="KW-0186">Copper</keyword>
<dbReference type="InterPro" id="IPR049740">
    <property type="entry name" value="CopZ"/>
</dbReference>
<organism evidence="8 9">
    <name type="scientific">Effusibacillus consociatus</name>
    <dbReference type="NCBI Taxonomy" id="1117041"/>
    <lineage>
        <taxon>Bacteria</taxon>
        <taxon>Bacillati</taxon>
        <taxon>Bacillota</taxon>
        <taxon>Bacilli</taxon>
        <taxon>Bacillales</taxon>
        <taxon>Alicyclobacillaceae</taxon>
        <taxon>Effusibacillus</taxon>
    </lineage>
</organism>
<reference evidence="9" key="1">
    <citation type="journal article" date="2019" name="Int. J. Syst. Evol. Microbiol.">
        <title>The Global Catalogue of Microorganisms (GCM) 10K type strain sequencing project: providing services to taxonomists for standard genome sequencing and annotation.</title>
        <authorList>
            <consortium name="The Broad Institute Genomics Platform"/>
            <consortium name="The Broad Institute Genome Sequencing Center for Infectious Disease"/>
            <person name="Wu L."/>
            <person name="Ma J."/>
        </authorList>
    </citation>
    <scope>NUCLEOTIDE SEQUENCE [LARGE SCALE GENOMIC DNA]</scope>
    <source>
        <strain evidence="9">WYCCWR 12678</strain>
    </source>
</reference>
<evidence type="ECO:0000313" key="8">
    <source>
        <dbReference type="EMBL" id="MFC4768613.1"/>
    </source>
</evidence>
<dbReference type="Gene3D" id="3.30.70.100">
    <property type="match status" value="1"/>
</dbReference>
<dbReference type="Proteomes" id="UP001596002">
    <property type="component" value="Unassembled WGS sequence"/>
</dbReference>
<comment type="caution">
    <text evidence="8">The sequence shown here is derived from an EMBL/GenBank/DDBJ whole genome shotgun (WGS) entry which is preliminary data.</text>
</comment>
<accession>A0ABV9Q486</accession>
<dbReference type="InterPro" id="IPR006121">
    <property type="entry name" value="HMA_dom"/>
</dbReference>
<evidence type="ECO:0000256" key="1">
    <source>
        <dbReference type="ARBA" id="ARBA00004496"/>
    </source>
</evidence>
<name>A0ABV9Q486_9BACL</name>
<dbReference type="Pfam" id="PF00403">
    <property type="entry name" value="HMA"/>
    <property type="match status" value="1"/>
</dbReference>
<dbReference type="InterPro" id="IPR036163">
    <property type="entry name" value="HMA_dom_sf"/>
</dbReference>
<evidence type="ECO:0000256" key="5">
    <source>
        <dbReference type="ARBA" id="ARBA00023008"/>
    </source>
</evidence>
<evidence type="ECO:0000256" key="2">
    <source>
        <dbReference type="ARBA" id="ARBA00015313"/>
    </source>
</evidence>
<dbReference type="PROSITE" id="PS01047">
    <property type="entry name" value="HMA_1"/>
    <property type="match status" value="1"/>
</dbReference>
<gene>
    <name evidence="8" type="primary">copZ</name>
    <name evidence="8" type="ORF">ACFO8Q_14805</name>
</gene>
<dbReference type="PROSITE" id="PS50846">
    <property type="entry name" value="HMA_2"/>
    <property type="match status" value="1"/>
</dbReference>
<feature type="domain" description="HMA" evidence="7">
    <location>
        <begin position="1"/>
        <end position="67"/>
    </location>
</feature>
<proteinExistence type="predicted"/>
<comment type="subcellular location">
    <subcellularLocation>
        <location evidence="1">Cytoplasm</location>
    </subcellularLocation>
</comment>
<keyword evidence="3" id="KW-0963">Cytoplasm</keyword>
<sequence length="67" mass="6988">MNVTLNVKGMSCGHCVNAIEGALGKLAGVSSTKVDLSANQVTVSFDESAVGLEKVKETIEDQGYDVE</sequence>
<dbReference type="InterPro" id="IPR017969">
    <property type="entry name" value="Heavy-metal-associated_CS"/>
</dbReference>
<evidence type="ECO:0000256" key="4">
    <source>
        <dbReference type="ARBA" id="ARBA00022723"/>
    </source>
</evidence>
<evidence type="ECO:0000256" key="6">
    <source>
        <dbReference type="ARBA" id="ARBA00023186"/>
    </source>
</evidence>
<protein>
    <recommendedName>
        <fullName evidence="2">Copper chaperone CopZ</fullName>
    </recommendedName>
</protein>
<dbReference type="NCBIfam" id="NF033795">
    <property type="entry name" value="chaper_CopZ_Bs"/>
    <property type="match status" value="1"/>
</dbReference>
<keyword evidence="9" id="KW-1185">Reference proteome</keyword>
<keyword evidence="4" id="KW-0479">Metal-binding</keyword>
<dbReference type="RefSeq" id="WP_380026563.1">
    <property type="nucleotide sequence ID" value="NZ_JBHSHC010000109.1"/>
</dbReference>
<dbReference type="InterPro" id="IPR006122">
    <property type="entry name" value="HMA_Cu_ion-bd"/>
</dbReference>
<dbReference type="PANTHER" id="PTHR46594">
    <property type="entry name" value="P-TYPE CATION-TRANSPORTING ATPASE"/>
    <property type="match status" value="1"/>
</dbReference>